<evidence type="ECO:0000256" key="3">
    <source>
        <dbReference type="ARBA" id="ARBA00023125"/>
    </source>
</evidence>
<dbReference type="CDD" id="cd08434">
    <property type="entry name" value="PBP2_GltC_like"/>
    <property type="match status" value="1"/>
</dbReference>
<keyword evidence="6" id="KW-1185">Reference proteome</keyword>
<reference evidence="6" key="1">
    <citation type="submission" date="2015-12" db="EMBL/GenBank/DDBJ databases">
        <title>Complete genome sequences of two moderately thermophilic Paenibacillus species.</title>
        <authorList>
            <person name="Butler R.III."/>
            <person name="Wang J."/>
            <person name="Stark B.C."/>
            <person name="Pombert J.-F."/>
        </authorList>
    </citation>
    <scope>NUCLEOTIDE SEQUENCE [LARGE SCALE GENOMIC DNA]</scope>
    <source>
        <strain evidence="6">32O-Y</strain>
    </source>
</reference>
<dbReference type="AlphaFoldDB" id="A0A0U2VT86"/>
<keyword evidence="2" id="KW-0805">Transcription regulation</keyword>
<dbReference type="Pfam" id="PF03466">
    <property type="entry name" value="LysR_substrate"/>
    <property type="match status" value="1"/>
</dbReference>
<protein>
    <submittedName>
        <fullName evidence="5">LysR family transcriptional regulator</fullName>
    </submittedName>
</protein>
<accession>A0A0U2VT86</accession>
<dbReference type="KEGG" id="pnp:IJ22_35560"/>
<sequence>MEWQQLEYFQTVARMEHMTRAAQFLSVSQSALSRSISRMEEELGVPLFDRVGRSIKLNRYGELFLRRVHRIMKEYEEGKHEIRNMLDEEAGEVMLGFLHTLGSHLIPDLIVTFRASYPNIRFQLNQSNTASLLQQLIQGSIDLCLLSSPDEANPSVEWKKLWSEELFIFVPAHHPLANRGAVSLEEIADEPMVSFKKGYGLRNVIDRLCMEAGFAPKIAFEGEEVPTVAGLVAAGLGVALIPDVKGLTDRKLVKLSVSSPECYRIIGAAWMKERYLSPPAQRFLQFVMHYFENAD</sequence>
<dbReference type="EMBL" id="CP013652">
    <property type="protein sequence ID" value="ALS23894.1"/>
    <property type="molecule type" value="Genomic_DNA"/>
</dbReference>
<evidence type="ECO:0000313" key="5">
    <source>
        <dbReference type="EMBL" id="ALS23894.1"/>
    </source>
</evidence>
<dbReference type="InterPro" id="IPR000847">
    <property type="entry name" value="LysR_HTH_N"/>
</dbReference>
<dbReference type="GO" id="GO:0003677">
    <property type="term" value="F:DNA binding"/>
    <property type="evidence" value="ECO:0007669"/>
    <property type="project" value="UniProtKB-KW"/>
</dbReference>
<dbReference type="FunFam" id="1.10.10.10:FF:000001">
    <property type="entry name" value="LysR family transcriptional regulator"/>
    <property type="match status" value="1"/>
</dbReference>
<dbReference type="InterPro" id="IPR050950">
    <property type="entry name" value="HTH-type_LysR_regulators"/>
</dbReference>
<evidence type="ECO:0000256" key="2">
    <source>
        <dbReference type="ARBA" id="ARBA00023015"/>
    </source>
</evidence>
<evidence type="ECO:0000256" key="4">
    <source>
        <dbReference type="ARBA" id="ARBA00023163"/>
    </source>
</evidence>
<dbReference type="Gene3D" id="3.40.190.290">
    <property type="match status" value="1"/>
</dbReference>
<dbReference type="InterPro" id="IPR005119">
    <property type="entry name" value="LysR_subst-bd"/>
</dbReference>
<dbReference type="PATRIC" id="fig|162209.4.peg.3779"/>
<dbReference type="PRINTS" id="PR00039">
    <property type="entry name" value="HTHLYSR"/>
</dbReference>
<dbReference type="InterPro" id="IPR036388">
    <property type="entry name" value="WH-like_DNA-bd_sf"/>
</dbReference>
<proteinExistence type="inferred from homology"/>
<comment type="similarity">
    <text evidence="1">Belongs to the LysR transcriptional regulatory family.</text>
</comment>
<evidence type="ECO:0000256" key="1">
    <source>
        <dbReference type="ARBA" id="ARBA00009437"/>
    </source>
</evidence>
<dbReference type="PROSITE" id="PS50931">
    <property type="entry name" value="HTH_LYSR"/>
    <property type="match status" value="1"/>
</dbReference>
<dbReference type="Pfam" id="PF00126">
    <property type="entry name" value="HTH_1"/>
    <property type="match status" value="1"/>
</dbReference>
<dbReference type="SUPFAM" id="SSF46785">
    <property type="entry name" value="Winged helix' DNA-binding domain"/>
    <property type="match status" value="1"/>
</dbReference>
<dbReference type="SUPFAM" id="SSF53850">
    <property type="entry name" value="Periplasmic binding protein-like II"/>
    <property type="match status" value="1"/>
</dbReference>
<dbReference type="Gene3D" id="1.10.10.10">
    <property type="entry name" value="Winged helix-like DNA-binding domain superfamily/Winged helix DNA-binding domain"/>
    <property type="match status" value="1"/>
</dbReference>
<gene>
    <name evidence="5" type="ORF">IJ22_35560</name>
</gene>
<reference evidence="5 6" key="2">
    <citation type="journal article" date="2016" name="Genome Announc.">
        <title>Complete Genome Sequences of Two Interactive Moderate Thermophiles, Paenibacillus napthalenovorans 32O-Y and Paenibacillus sp. 32O-W.</title>
        <authorList>
            <person name="Butler R.R.III."/>
            <person name="Wang J."/>
            <person name="Stark B.C."/>
            <person name="Pombert J.F."/>
        </authorList>
    </citation>
    <scope>NUCLEOTIDE SEQUENCE [LARGE SCALE GENOMIC DNA]</scope>
    <source>
        <strain evidence="5 6">32O-Y</strain>
    </source>
</reference>
<name>A0A0U2VT86_9BACL</name>
<keyword evidence="4" id="KW-0804">Transcription</keyword>
<dbReference type="InterPro" id="IPR036390">
    <property type="entry name" value="WH_DNA-bd_sf"/>
</dbReference>
<dbReference type="Proteomes" id="UP000061660">
    <property type="component" value="Chromosome"/>
</dbReference>
<dbReference type="PANTHER" id="PTHR30419">
    <property type="entry name" value="HTH-TYPE TRANSCRIPTIONAL REGULATOR YBHD"/>
    <property type="match status" value="1"/>
</dbReference>
<keyword evidence="3" id="KW-0238">DNA-binding</keyword>
<dbReference type="OrthoDB" id="9803735at2"/>
<organism evidence="5 6">
    <name type="scientific">Paenibacillus naphthalenovorans</name>
    <dbReference type="NCBI Taxonomy" id="162209"/>
    <lineage>
        <taxon>Bacteria</taxon>
        <taxon>Bacillati</taxon>
        <taxon>Bacillota</taxon>
        <taxon>Bacilli</taxon>
        <taxon>Bacillales</taxon>
        <taxon>Paenibacillaceae</taxon>
        <taxon>Paenibacillus</taxon>
    </lineage>
</organism>
<evidence type="ECO:0000313" key="6">
    <source>
        <dbReference type="Proteomes" id="UP000061660"/>
    </source>
</evidence>
<dbReference type="GO" id="GO:0003700">
    <property type="term" value="F:DNA-binding transcription factor activity"/>
    <property type="evidence" value="ECO:0007669"/>
    <property type="project" value="InterPro"/>
</dbReference>
<dbReference type="RefSeq" id="WP_062409709.1">
    <property type="nucleotide sequence ID" value="NZ_BJCS01000005.1"/>
</dbReference>
<dbReference type="GO" id="GO:0005829">
    <property type="term" value="C:cytosol"/>
    <property type="evidence" value="ECO:0007669"/>
    <property type="project" value="TreeGrafter"/>
</dbReference>
<dbReference type="PANTHER" id="PTHR30419:SF28">
    <property type="entry name" value="HTH-TYPE TRANSCRIPTIONAL REGULATOR BSDA"/>
    <property type="match status" value="1"/>
</dbReference>